<reference evidence="1 2" key="1">
    <citation type="journal article" date="2016" name="Genome Biol. Evol.">
        <title>Divergent and convergent evolution of fungal pathogenicity.</title>
        <authorList>
            <person name="Shang Y."/>
            <person name="Xiao G."/>
            <person name="Zheng P."/>
            <person name="Cen K."/>
            <person name="Zhan S."/>
            <person name="Wang C."/>
        </authorList>
    </citation>
    <scope>NUCLEOTIDE SEQUENCE [LARGE SCALE GENOMIC DNA]</scope>
    <source>
        <strain evidence="1 2">RCEF 2490</strain>
    </source>
</reference>
<gene>
    <name evidence="1" type="ORF">AAL_05959</name>
</gene>
<dbReference type="Gene3D" id="3.30.559.10">
    <property type="entry name" value="Chloramphenicol acetyltransferase-like domain"/>
    <property type="match status" value="2"/>
</dbReference>
<dbReference type="Proteomes" id="UP000078544">
    <property type="component" value="Unassembled WGS sequence"/>
</dbReference>
<accession>A0A167ZP69</accession>
<keyword evidence="1" id="KW-0808">Transferase</keyword>
<organism evidence="1 2">
    <name type="scientific">Moelleriella libera RCEF 2490</name>
    <dbReference type="NCBI Taxonomy" id="1081109"/>
    <lineage>
        <taxon>Eukaryota</taxon>
        <taxon>Fungi</taxon>
        <taxon>Dikarya</taxon>
        <taxon>Ascomycota</taxon>
        <taxon>Pezizomycotina</taxon>
        <taxon>Sordariomycetes</taxon>
        <taxon>Hypocreomycetidae</taxon>
        <taxon>Hypocreales</taxon>
        <taxon>Clavicipitaceae</taxon>
        <taxon>Moelleriella</taxon>
    </lineage>
</organism>
<sequence length="476" mass="53704">MEVIPIPLYDQSSPAKGIRTRTFFIVDACLDEDALRNALDVLIRRHWRKLGGRIVARQGDRNQPEYHVPKQFEPDYALFSWSSSKPGHSIDKVAAAIRSPAQDEGPLLLPSMATVDSWFRPSEWPYHQQDALPEDPFLFVHLSLFTDATVITISIPHLVADQMGLRNIIKAWLGLIEGRDPPAMVGYDGDVLPGSGKAYTDYAKEEVVRKGRQRVRRTGEYFPFVLLPLLLELLVSFKEEHYVMFLPLSLVRSVRERCTKKIQEEYAEPARLSDGDIISAILLKFCRMHKNKPQMLALSQAVNRGPLSAVRGVVPELGADTCDGFIHNAIHSSTARFRLERSTPLSDIAHANRKAIEEARSLRDAEIGMVVLREMARRGQSSHTCEPFERSYFVSNWCAAWSDLDFSPAIKEGEAVVGKPKLLVLGASGMRGTPKRFSSFIFSKTDEGYWTDFGVPVPAMKLIKEHLQWDPKLEHL</sequence>
<proteinExistence type="predicted"/>
<dbReference type="GO" id="GO:0016740">
    <property type="term" value="F:transferase activity"/>
    <property type="evidence" value="ECO:0007669"/>
    <property type="project" value="UniProtKB-KW"/>
</dbReference>
<dbReference type="InterPro" id="IPR023213">
    <property type="entry name" value="CAT-like_dom_sf"/>
</dbReference>
<name>A0A167ZP69_9HYPO</name>
<comment type="caution">
    <text evidence="1">The sequence shown here is derived from an EMBL/GenBank/DDBJ whole genome shotgun (WGS) entry which is preliminary data.</text>
</comment>
<dbReference type="OrthoDB" id="21502at2759"/>
<protein>
    <submittedName>
        <fullName evidence="1">Chloramphenicol acetyltransferase-like domain protein</fullName>
    </submittedName>
</protein>
<evidence type="ECO:0000313" key="2">
    <source>
        <dbReference type="Proteomes" id="UP000078544"/>
    </source>
</evidence>
<dbReference type="AlphaFoldDB" id="A0A167ZP69"/>
<evidence type="ECO:0000313" key="1">
    <source>
        <dbReference type="EMBL" id="KZZ92927.1"/>
    </source>
</evidence>
<dbReference type="STRING" id="1081109.A0A167ZP69"/>
<dbReference type="EMBL" id="AZGY01000014">
    <property type="protein sequence ID" value="KZZ92927.1"/>
    <property type="molecule type" value="Genomic_DNA"/>
</dbReference>
<keyword evidence="2" id="KW-1185">Reference proteome</keyword>